<dbReference type="PANTHER" id="PTHR30532">
    <property type="entry name" value="IRON III DICITRATE-BINDING PERIPLASMIC PROTEIN"/>
    <property type="match status" value="1"/>
</dbReference>
<organism evidence="5 6">
    <name type="scientific">Natrinema versiforme JCM 10478</name>
    <dbReference type="NCBI Taxonomy" id="1227496"/>
    <lineage>
        <taxon>Archaea</taxon>
        <taxon>Methanobacteriati</taxon>
        <taxon>Methanobacteriota</taxon>
        <taxon>Stenosarchaea group</taxon>
        <taxon>Halobacteria</taxon>
        <taxon>Halobacteriales</taxon>
        <taxon>Natrialbaceae</taxon>
        <taxon>Natrinema</taxon>
    </lineage>
</organism>
<dbReference type="InterPro" id="IPR051313">
    <property type="entry name" value="Bact_iron-sidero_bind"/>
</dbReference>
<proteinExistence type="predicted"/>
<evidence type="ECO:0000256" key="1">
    <source>
        <dbReference type="ARBA" id="ARBA00004196"/>
    </source>
</evidence>
<comment type="subcellular location">
    <subcellularLocation>
        <location evidence="1">Cell envelope</location>
    </subcellularLocation>
</comment>
<dbReference type="Proteomes" id="UP000011632">
    <property type="component" value="Unassembled WGS sequence"/>
</dbReference>
<name>L9XP20_9EURY</name>
<keyword evidence="2" id="KW-0813">Transport</keyword>
<evidence type="ECO:0000256" key="2">
    <source>
        <dbReference type="ARBA" id="ARBA00022448"/>
    </source>
</evidence>
<dbReference type="PROSITE" id="PS51257">
    <property type="entry name" value="PROKAR_LIPOPROTEIN"/>
    <property type="match status" value="1"/>
</dbReference>
<feature type="domain" description="Fe/B12 periplasmic-binding" evidence="4">
    <location>
        <begin position="65"/>
        <end position="361"/>
    </location>
</feature>
<accession>L9XP20</accession>
<gene>
    <name evidence="5" type="ORF">C489_20171</name>
</gene>
<dbReference type="SUPFAM" id="SSF53807">
    <property type="entry name" value="Helical backbone' metal receptor"/>
    <property type="match status" value="1"/>
</dbReference>
<evidence type="ECO:0000313" key="6">
    <source>
        <dbReference type="Proteomes" id="UP000011632"/>
    </source>
</evidence>
<dbReference type="Gene3D" id="3.40.50.1980">
    <property type="entry name" value="Nitrogenase molybdenum iron protein domain"/>
    <property type="match status" value="2"/>
</dbReference>
<sequence length="394" mass="44364">MRGNGPTRRDFVTCSGTAVGSGLLAGCSEFVGQTDSGSTAEAGGGSYSVTISPVGTIEFEAVPDRILTYSINYVDMAVAFGHGEAIKAMPTERFYTGYYDQLPDIGFDPSTRMTSSYDNKELIYDVDPDLILLDPTWYSVYGEYYDFDENDVEEIERNVASYFGNRFSRAHNERVDQSVENYEFYTAWELYNKVAQVFRETERYQALKRVRDDLVSLVESNLPPADERPTVALVAMNDWGVFSPYKIDNEGYGVSHYRPLGVRDVFAESDRTYESDAGTYDLELMLEIDPDVLIHNFGTGGFDERYQSMLELEDDPVGSKLSAVQNDRLYGGGDSMQGPIYNLFQIEMAAKQIYPEQFGEFPTYNDDGTYDIPESEQLFSRTRVADIINGDFDA</sequence>
<dbReference type="AlphaFoldDB" id="L9XP20"/>
<dbReference type="PROSITE" id="PS51318">
    <property type="entry name" value="TAT"/>
    <property type="match status" value="1"/>
</dbReference>
<dbReference type="PANTHER" id="PTHR30532:SF1">
    <property type="entry name" value="IRON(3+)-HYDROXAMATE-BINDING PROTEIN FHUD"/>
    <property type="match status" value="1"/>
</dbReference>
<dbReference type="InterPro" id="IPR006311">
    <property type="entry name" value="TAT_signal"/>
</dbReference>
<dbReference type="Pfam" id="PF01497">
    <property type="entry name" value="Peripla_BP_2"/>
    <property type="match status" value="1"/>
</dbReference>
<keyword evidence="6" id="KW-1185">Reference proteome</keyword>
<dbReference type="STRING" id="1227496.C489_20171"/>
<dbReference type="OrthoDB" id="304381at2157"/>
<comment type="caution">
    <text evidence="5">The sequence shown here is derived from an EMBL/GenBank/DDBJ whole genome shotgun (WGS) entry which is preliminary data.</text>
</comment>
<dbReference type="EMBL" id="AOID01000063">
    <property type="protein sequence ID" value="ELY63166.1"/>
    <property type="molecule type" value="Genomic_DNA"/>
</dbReference>
<evidence type="ECO:0000313" key="5">
    <source>
        <dbReference type="EMBL" id="ELY63166.1"/>
    </source>
</evidence>
<dbReference type="PATRIC" id="fig|1227496.3.peg.4044"/>
<protein>
    <submittedName>
        <fullName evidence="5">Ferrichrome-binding protein</fullName>
    </submittedName>
</protein>
<dbReference type="PROSITE" id="PS50983">
    <property type="entry name" value="FE_B12_PBP"/>
    <property type="match status" value="1"/>
</dbReference>
<keyword evidence="3" id="KW-0732">Signal</keyword>
<dbReference type="InterPro" id="IPR002491">
    <property type="entry name" value="ABC_transptr_periplasmic_BD"/>
</dbReference>
<evidence type="ECO:0000256" key="3">
    <source>
        <dbReference type="ARBA" id="ARBA00022729"/>
    </source>
</evidence>
<evidence type="ECO:0000259" key="4">
    <source>
        <dbReference type="PROSITE" id="PS50983"/>
    </source>
</evidence>
<reference evidence="5 6" key="1">
    <citation type="journal article" date="2014" name="PLoS Genet.">
        <title>Phylogenetically driven sequencing of extremely halophilic archaea reveals strategies for static and dynamic osmo-response.</title>
        <authorList>
            <person name="Becker E.A."/>
            <person name="Seitzer P.M."/>
            <person name="Tritt A."/>
            <person name="Larsen D."/>
            <person name="Krusor M."/>
            <person name="Yao A.I."/>
            <person name="Wu D."/>
            <person name="Madern D."/>
            <person name="Eisen J.A."/>
            <person name="Darling A.E."/>
            <person name="Facciotti M.T."/>
        </authorList>
    </citation>
    <scope>NUCLEOTIDE SEQUENCE [LARGE SCALE GENOMIC DNA]</scope>
    <source>
        <strain evidence="5 6">JCM 10478</strain>
    </source>
</reference>